<dbReference type="AlphaFoldDB" id="A0A1I4SKE6"/>
<dbReference type="InterPro" id="IPR036890">
    <property type="entry name" value="HATPase_C_sf"/>
</dbReference>
<dbReference type="CDD" id="cd00082">
    <property type="entry name" value="HisKA"/>
    <property type="match status" value="1"/>
</dbReference>
<dbReference type="EMBL" id="FOTW01000026">
    <property type="protein sequence ID" value="SFM64976.1"/>
    <property type="molecule type" value="Genomic_DNA"/>
</dbReference>
<evidence type="ECO:0000313" key="15">
    <source>
        <dbReference type="Proteomes" id="UP000199470"/>
    </source>
</evidence>
<feature type="transmembrane region" description="Helical" evidence="11">
    <location>
        <begin position="37"/>
        <end position="60"/>
    </location>
</feature>
<dbReference type="PANTHER" id="PTHR45339">
    <property type="entry name" value="HYBRID SIGNAL TRANSDUCTION HISTIDINE KINASE J"/>
    <property type="match status" value="1"/>
</dbReference>
<feature type="region of interest" description="Disordered" evidence="10">
    <location>
        <begin position="1"/>
        <end position="25"/>
    </location>
</feature>
<comment type="function">
    <text evidence="7">Member of the two-component regulatory system BvgS/BvgA. Phosphorylates BvgA via a four-step phosphorelay in response to environmental signals.</text>
</comment>
<sequence>MSAVAPPRPRAPAAGPPPRRERRRNPLRWTGLSARTATALIGGALVVLLCVTMLASTWFLRERAIEDWRQDMGGLALVLSENVAQTMGSTYLVLDSIVDVVHAGQKRDAAPLAKLARSEAMYQMMRDKISGLPQVDVATIVDAGGSVLNFTRSYPAPVINLADRDYFQHHRASNDPAVFLSVPVRNKGNGKWTFYVSRRLNGPAGEFAGVVLVGVSCDFFAAFFRNVSLGEHAAITLYRRDHTLLARWPQVEGMMGKRVLSGTTYQVISQGKLHDVVLTHAPRESAGGRPTYRMGAVRQVRDYPLVVNATITEELLLAGWWRSVRLLGGVGLASLLVLLVAFWLMAVLLKRREHDAEEARELMRLADAASEAKSRFLAMMSHEIRTPMNGIVGMSELMLGTELDATQRGYARNVHSGVVELMHIINDVLDFSKVESGRMELESAAFDPAAHLRQVVELYLASAAQKGLSIETVCQVGVAAVCADAGRIRQVLGNLIDNAIKFTPSGRVTVRLAASTSAGADGEALRLNYAVCDSGIGIEPAAQRRLFEPFSQADNTISRQYGGTGLGLAICKRLVELMGGHIDCVSVAERGTTFAFEIPCRPAPAAAADVRAGGGAPPEHGKDAAASAAPAPPWRVLVAEDTEMNRQLARILLTRLGCEVDEAGNGELALAALASGNYDLVLMDCMMPVMDGYEATRRLREREAALGLARLPVIALTASAIEGDRQRCLAAGMDDYLAKPFTGVEFAAMVARWR</sequence>
<dbReference type="SUPFAM" id="SSF52172">
    <property type="entry name" value="CheY-like"/>
    <property type="match status" value="1"/>
</dbReference>
<dbReference type="InterPro" id="IPR003594">
    <property type="entry name" value="HATPase_dom"/>
</dbReference>
<dbReference type="PROSITE" id="PS50109">
    <property type="entry name" value="HIS_KIN"/>
    <property type="match status" value="1"/>
</dbReference>
<evidence type="ECO:0000256" key="1">
    <source>
        <dbReference type="ARBA" id="ARBA00000085"/>
    </source>
</evidence>
<dbReference type="InterPro" id="IPR036097">
    <property type="entry name" value="HisK_dim/P_sf"/>
</dbReference>
<feature type="compositionally biased region" description="Pro residues" evidence="10">
    <location>
        <begin position="1"/>
        <end position="17"/>
    </location>
</feature>
<dbReference type="PANTHER" id="PTHR45339:SF1">
    <property type="entry name" value="HYBRID SIGNAL TRANSDUCTION HISTIDINE KINASE J"/>
    <property type="match status" value="1"/>
</dbReference>
<protein>
    <recommendedName>
        <fullName evidence="8">Virulence sensor protein BvgS</fullName>
        <ecNumber evidence="2">2.7.13.3</ecNumber>
    </recommendedName>
</protein>
<dbReference type="CDD" id="cd12914">
    <property type="entry name" value="PDC1_DGC_like"/>
    <property type="match status" value="1"/>
</dbReference>
<dbReference type="Gene3D" id="3.30.450.20">
    <property type="entry name" value="PAS domain"/>
    <property type="match status" value="2"/>
</dbReference>
<accession>A0A1I4SKE6</accession>
<feature type="modified residue" description="4-aspartylphosphate" evidence="9">
    <location>
        <position position="684"/>
    </location>
</feature>
<dbReference type="SMART" id="SM00388">
    <property type="entry name" value="HisKA"/>
    <property type="match status" value="1"/>
</dbReference>
<keyword evidence="3 9" id="KW-0597">Phosphoprotein</keyword>
<dbReference type="Pfam" id="PF02518">
    <property type="entry name" value="HATPase_c"/>
    <property type="match status" value="1"/>
</dbReference>
<evidence type="ECO:0000259" key="13">
    <source>
        <dbReference type="PROSITE" id="PS50110"/>
    </source>
</evidence>
<evidence type="ECO:0000313" key="14">
    <source>
        <dbReference type="EMBL" id="SFM64976.1"/>
    </source>
</evidence>
<dbReference type="InterPro" id="IPR011006">
    <property type="entry name" value="CheY-like_superfamily"/>
</dbReference>
<dbReference type="InterPro" id="IPR003661">
    <property type="entry name" value="HisK_dim/P_dom"/>
</dbReference>
<feature type="transmembrane region" description="Helical" evidence="11">
    <location>
        <begin position="327"/>
        <end position="349"/>
    </location>
</feature>
<evidence type="ECO:0000256" key="4">
    <source>
        <dbReference type="ARBA" id="ARBA00022729"/>
    </source>
</evidence>
<dbReference type="RefSeq" id="WP_093390261.1">
    <property type="nucleotide sequence ID" value="NZ_FOTW01000026.1"/>
</dbReference>
<dbReference type="CDD" id="cd16922">
    <property type="entry name" value="HATPase_EvgS-ArcB-TorS-like"/>
    <property type="match status" value="1"/>
</dbReference>
<reference evidence="14 15" key="1">
    <citation type="submission" date="2016-10" db="EMBL/GenBank/DDBJ databases">
        <authorList>
            <person name="de Groot N.N."/>
        </authorList>
    </citation>
    <scope>NUCLEOTIDE SEQUENCE [LARGE SCALE GENOMIC DNA]</scope>
    <source>
        <strain evidence="14 15">ATCC 43154</strain>
    </source>
</reference>
<organism evidence="14 15">
    <name type="scientific">Rugamonas rubra</name>
    <dbReference type="NCBI Taxonomy" id="758825"/>
    <lineage>
        <taxon>Bacteria</taxon>
        <taxon>Pseudomonadati</taxon>
        <taxon>Pseudomonadota</taxon>
        <taxon>Betaproteobacteria</taxon>
        <taxon>Burkholderiales</taxon>
        <taxon>Oxalobacteraceae</taxon>
        <taxon>Telluria group</taxon>
        <taxon>Rugamonas</taxon>
    </lineage>
</organism>
<evidence type="ECO:0000256" key="9">
    <source>
        <dbReference type="PROSITE-ProRule" id="PRU00169"/>
    </source>
</evidence>
<dbReference type="InterPro" id="IPR004358">
    <property type="entry name" value="Sig_transdc_His_kin-like_C"/>
</dbReference>
<dbReference type="GO" id="GO:0000155">
    <property type="term" value="F:phosphorelay sensor kinase activity"/>
    <property type="evidence" value="ECO:0007669"/>
    <property type="project" value="InterPro"/>
</dbReference>
<evidence type="ECO:0000256" key="8">
    <source>
        <dbReference type="ARBA" id="ARBA00070152"/>
    </source>
</evidence>
<dbReference type="CDD" id="cd12915">
    <property type="entry name" value="PDC2_DGC_like"/>
    <property type="match status" value="1"/>
</dbReference>
<evidence type="ECO:0000256" key="3">
    <source>
        <dbReference type="ARBA" id="ARBA00022553"/>
    </source>
</evidence>
<dbReference type="Pfam" id="PF00072">
    <property type="entry name" value="Response_reg"/>
    <property type="match status" value="1"/>
</dbReference>
<keyword evidence="11" id="KW-0812">Transmembrane</keyword>
<dbReference type="SUPFAM" id="SSF55874">
    <property type="entry name" value="ATPase domain of HSP90 chaperone/DNA topoisomerase II/histidine kinase"/>
    <property type="match status" value="1"/>
</dbReference>
<evidence type="ECO:0000259" key="12">
    <source>
        <dbReference type="PROSITE" id="PS50109"/>
    </source>
</evidence>
<proteinExistence type="predicted"/>
<keyword evidence="5" id="KW-0902">Two-component regulatory system</keyword>
<evidence type="ECO:0000256" key="2">
    <source>
        <dbReference type="ARBA" id="ARBA00012438"/>
    </source>
</evidence>
<dbReference type="SMART" id="SM00448">
    <property type="entry name" value="REC"/>
    <property type="match status" value="1"/>
</dbReference>
<dbReference type="PRINTS" id="PR00344">
    <property type="entry name" value="BCTRLSENSOR"/>
</dbReference>
<dbReference type="SUPFAM" id="SSF47384">
    <property type="entry name" value="Homodimeric domain of signal transducing histidine kinase"/>
    <property type="match status" value="1"/>
</dbReference>
<keyword evidence="4" id="KW-0732">Signal</keyword>
<comment type="catalytic activity">
    <reaction evidence="1">
        <text>ATP + protein L-histidine = ADP + protein N-phospho-L-histidine.</text>
        <dbReference type="EC" id="2.7.13.3"/>
    </reaction>
</comment>
<keyword evidence="15" id="KW-1185">Reference proteome</keyword>
<evidence type="ECO:0000256" key="11">
    <source>
        <dbReference type="SAM" id="Phobius"/>
    </source>
</evidence>
<dbReference type="Gene3D" id="3.30.565.10">
    <property type="entry name" value="Histidine kinase-like ATPase, C-terminal domain"/>
    <property type="match status" value="1"/>
</dbReference>
<dbReference type="Gene3D" id="1.10.287.130">
    <property type="match status" value="1"/>
</dbReference>
<gene>
    <name evidence="14" type="ORF">SAMN02982985_04833</name>
</gene>
<evidence type="ECO:0000256" key="7">
    <source>
        <dbReference type="ARBA" id="ARBA00058004"/>
    </source>
</evidence>
<feature type="domain" description="Histidine kinase" evidence="12">
    <location>
        <begin position="379"/>
        <end position="602"/>
    </location>
</feature>
<keyword evidence="11" id="KW-0472">Membrane</keyword>
<dbReference type="PROSITE" id="PS50110">
    <property type="entry name" value="RESPONSE_REGULATORY"/>
    <property type="match status" value="1"/>
</dbReference>
<dbReference type="Gene3D" id="3.40.50.2300">
    <property type="match status" value="1"/>
</dbReference>
<dbReference type="Proteomes" id="UP000199470">
    <property type="component" value="Unassembled WGS sequence"/>
</dbReference>
<dbReference type="SMART" id="SM00387">
    <property type="entry name" value="HATPase_c"/>
    <property type="match status" value="1"/>
</dbReference>
<name>A0A1I4SKE6_9BURK</name>
<dbReference type="FunFam" id="3.30.565.10:FF:000010">
    <property type="entry name" value="Sensor histidine kinase RcsC"/>
    <property type="match status" value="1"/>
</dbReference>
<evidence type="ECO:0000256" key="5">
    <source>
        <dbReference type="ARBA" id="ARBA00023012"/>
    </source>
</evidence>
<dbReference type="InterPro" id="IPR005467">
    <property type="entry name" value="His_kinase_dom"/>
</dbReference>
<evidence type="ECO:0000256" key="10">
    <source>
        <dbReference type="SAM" id="MobiDB-lite"/>
    </source>
</evidence>
<evidence type="ECO:0000256" key="6">
    <source>
        <dbReference type="ARBA" id="ARBA00023026"/>
    </source>
</evidence>
<feature type="domain" description="Response regulatory" evidence="13">
    <location>
        <begin position="635"/>
        <end position="754"/>
    </location>
</feature>
<dbReference type="Pfam" id="PF00512">
    <property type="entry name" value="HisKA"/>
    <property type="match status" value="1"/>
</dbReference>
<dbReference type="EC" id="2.7.13.3" evidence="2"/>
<keyword evidence="11" id="KW-1133">Transmembrane helix</keyword>
<dbReference type="CDD" id="cd17546">
    <property type="entry name" value="REC_hyHK_CKI1_RcsC-like"/>
    <property type="match status" value="1"/>
</dbReference>
<dbReference type="InterPro" id="IPR001789">
    <property type="entry name" value="Sig_transdc_resp-reg_receiver"/>
</dbReference>
<keyword evidence="6" id="KW-0843">Virulence</keyword>
<dbReference type="STRING" id="758825.SAMN02982985_04833"/>
<dbReference type="OrthoDB" id="567977at2"/>